<evidence type="ECO:0000256" key="3">
    <source>
        <dbReference type="ARBA" id="ARBA00049194"/>
    </source>
</evidence>
<gene>
    <name evidence="5" type="ORF">ABVK25_012436</name>
</gene>
<dbReference type="InterPro" id="IPR016162">
    <property type="entry name" value="Ald_DH_N"/>
</dbReference>
<comment type="catalytic activity">
    <reaction evidence="3">
        <text>an aldehyde + NAD(+) + H2O = a carboxylate + NADH + 2 H(+)</text>
        <dbReference type="Rhea" id="RHEA:16185"/>
        <dbReference type="ChEBI" id="CHEBI:15377"/>
        <dbReference type="ChEBI" id="CHEBI:15378"/>
        <dbReference type="ChEBI" id="CHEBI:17478"/>
        <dbReference type="ChEBI" id="CHEBI:29067"/>
        <dbReference type="ChEBI" id="CHEBI:57540"/>
        <dbReference type="ChEBI" id="CHEBI:57945"/>
        <dbReference type="EC" id="1.2.1.3"/>
    </reaction>
</comment>
<protein>
    <recommendedName>
        <fullName evidence="2">aldehyde dehydrogenase (NAD(+))</fullName>
        <ecNumber evidence="2">1.2.1.3</ecNumber>
    </recommendedName>
</protein>
<dbReference type="InterPro" id="IPR015590">
    <property type="entry name" value="Aldehyde_DH_dom"/>
</dbReference>
<organism evidence="5 6">
    <name type="scientific">Lepraria finkii</name>
    <dbReference type="NCBI Taxonomy" id="1340010"/>
    <lineage>
        <taxon>Eukaryota</taxon>
        <taxon>Fungi</taxon>
        <taxon>Dikarya</taxon>
        <taxon>Ascomycota</taxon>
        <taxon>Pezizomycotina</taxon>
        <taxon>Lecanoromycetes</taxon>
        <taxon>OSLEUM clade</taxon>
        <taxon>Lecanoromycetidae</taxon>
        <taxon>Lecanorales</taxon>
        <taxon>Lecanorineae</taxon>
        <taxon>Stereocaulaceae</taxon>
        <taxon>Lepraria</taxon>
    </lineage>
</organism>
<evidence type="ECO:0000259" key="4">
    <source>
        <dbReference type="Pfam" id="PF00171"/>
    </source>
</evidence>
<dbReference type="EC" id="1.2.1.3" evidence="2"/>
<comment type="caution">
    <text evidence="5">The sequence shown here is derived from an EMBL/GenBank/DDBJ whole genome shotgun (WGS) entry which is preliminary data.</text>
</comment>
<name>A0ABR4AGC2_9LECA</name>
<keyword evidence="6" id="KW-1185">Reference proteome</keyword>
<evidence type="ECO:0000313" key="5">
    <source>
        <dbReference type="EMBL" id="KAL2044133.1"/>
    </source>
</evidence>
<reference evidence="5 6" key="1">
    <citation type="submission" date="2024-09" db="EMBL/GenBank/DDBJ databases">
        <title>Rethinking Asexuality: The Enigmatic Case of Functional Sexual Genes in Lepraria (Stereocaulaceae).</title>
        <authorList>
            <person name="Doellman M."/>
            <person name="Sun Y."/>
            <person name="Barcenas-Pena A."/>
            <person name="Lumbsch H.T."/>
            <person name="Grewe F."/>
        </authorList>
    </citation>
    <scope>NUCLEOTIDE SEQUENCE [LARGE SCALE GENOMIC DNA]</scope>
    <source>
        <strain evidence="5 6">Grewe 0041</strain>
    </source>
</reference>
<comment type="similarity">
    <text evidence="1">Belongs to the aldehyde dehydrogenase family.</text>
</comment>
<dbReference type="InterPro" id="IPR016161">
    <property type="entry name" value="Ald_DH/histidinol_DH"/>
</dbReference>
<sequence length="140" mass="15551">MSVSQQLETPQTGKYEQPTGLFINNEFVKGLDGKTFESINPSTEKPIVAVHEATEKDVDHAVSVARKTFETSWRFVTPDQRGRLLVKLADLFEENLELLASIEALDNGKAFNMAKVDIGMSAGCLRYYGGWADKIEGKSH</sequence>
<dbReference type="Gene3D" id="3.40.605.10">
    <property type="entry name" value="Aldehyde Dehydrogenase, Chain A, domain 1"/>
    <property type="match status" value="1"/>
</dbReference>
<dbReference type="Pfam" id="PF00171">
    <property type="entry name" value="Aldedh"/>
    <property type="match status" value="1"/>
</dbReference>
<dbReference type="SUPFAM" id="SSF53720">
    <property type="entry name" value="ALDH-like"/>
    <property type="match status" value="1"/>
</dbReference>
<dbReference type="Proteomes" id="UP001590951">
    <property type="component" value="Unassembled WGS sequence"/>
</dbReference>
<dbReference type="PANTHER" id="PTHR11699">
    <property type="entry name" value="ALDEHYDE DEHYDROGENASE-RELATED"/>
    <property type="match status" value="1"/>
</dbReference>
<dbReference type="EMBL" id="JBHFEH010000205">
    <property type="protein sequence ID" value="KAL2044133.1"/>
    <property type="molecule type" value="Genomic_DNA"/>
</dbReference>
<accession>A0ABR4AGC2</accession>
<evidence type="ECO:0000313" key="6">
    <source>
        <dbReference type="Proteomes" id="UP001590951"/>
    </source>
</evidence>
<evidence type="ECO:0000256" key="1">
    <source>
        <dbReference type="ARBA" id="ARBA00009986"/>
    </source>
</evidence>
<evidence type="ECO:0000256" key="2">
    <source>
        <dbReference type="ARBA" id="ARBA00024226"/>
    </source>
</evidence>
<feature type="domain" description="Aldehyde dehydrogenase" evidence="4">
    <location>
        <begin position="31"/>
        <end position="139"/>
    </location>
</feature>
<proteinExistence type="inferred from homology"/>